<name>A0A1E3SIB7_MYCIE</name>
<gene>
    <name evidence="2" type="ORF">BST27_14590</name>
</gene>
<keyword evidence="3" id="KW-1185">Reference proteome</keyword>
<dbReference type="Proteomes" id="UP000192739">
    <property type="component" value="Unassembled WGS sequence"/>
</dbReference>
<evidence type="ECO:0000256" key="1">
    <source>
        <dbReference type="SAM" id="SignalP"/>
    </source>
</evidence>
<comment type="caution">
    <text evidence="2">The sequence shown here is derived from an EMBL/GenBank/DDBJ whole genome shotgun (WGS) entry which is preliminary data.</text>
</comment>
<organism evidence="2 3">
    <name type="scientific">Mycobacterium intermedium</name>
    <dbReference type="NCBI Taxonomy" id="28445"/>
    <lineage>
        <taxon>Bacteria</taxon>
        <taxon>Bacillati</taxon>
        <taxon>Actinomycetota</taxon>
        <taxon>Actinomycetes</taxon>
        <taxon>Mycobacteriales</taxon>
        <taxon>Mycobacteriaceae</taxon>
        <taxon>Mycobacterium</taxon>
        <taxon>Mycobacterium simiae complex</taxon>
    </lineage>
</organism>
<dbReference type="RefSeq" id="WP_069418366.1">
    <property type="nucleotide sequence ID" value="NZ_CBCRZH010000034.1"/>
</dbReference>
<evidence type="ECO:0000313" key="2">
    <source>
        <dbReference type="EMBL" id="ORB04202.1"/>
    </source>
</evidence>
<dbReference type="STRING" id="28445.BHQ20_06840"/>
<feature type="chain" id="PRO_5014267991" evidence="1">
    <location>
        <begin position="31"/>
        <end position="118"/>
    </location>
</feature>
<evidence type="ECO:0000313" key="3">
    <source>
        <dbReference type="Proteomes" id="UP000192739"/>
    </source>
</evidence>
<keyword evidence="1" id="KW-0732">Signal</keyword>
<proteinExistence type="predicted"/>
<dbReference type="EMBL" id="MVHT01000036">
    <property type="protein sequence ID" value="ORB04202.1"/>
    <property type="molecule type" value="Genomic_DNA"/>
</dbReference>
<accession>A0A1E3SIB7</accession>
<protein>
    <submittedName>
        <fullName evidence="2">Uncharacterized protein</fullName>
    </submittedName>
</protein>
<sequence>MTLKKFAAGAVMAGGFALGAFGLGTGVAQADPDIPGIPGIPGPVCTGGPGVNCNGPGTPLPPGHHGFPPAGHYNDPVSYGLPATWIAPNTNVALPVVFNPEVGAWGVFTADGFVAINT</sequence>
<feature type="signal peptide" evidence="1">
    <location>
        <begin position="1"/>
        <end position="30"/>
    </location>
</feature>
<dbReference type="AlphaFoldDB" id="A0A1E3SIB7"/>
<reference evidence="2 3" key="1">
    <citation type="submission" date="2017-02" db="EMBL/GenBank/DDBJ databases">
        <title>The new phylogeny of genus Mycobacterium.</title>
        <authorList>
            <person name="Tortoli E."/>
            <person name="Trovato A."/>
            <person name="Cirillo D.M."/>
        </authorList>
    </citation>
    <scope>NUCLEOTIDE SEQUENCE [LARGE SCALE GENOMIC DNA]</scope>
    <source>
        <strain evidence="2 3">DSM 44049</strain>
    </source>
</reference>